<dbReference type="GO" id="GO:0006396">
    <property type="term" value="P:RNA processing"/>
    <property type="evidence" value="ECO:0007669"/>
    <property type="project" value="UniProtKB-UniRule"/>
</dbReference>
<evidence type="ECO:0000256" key="3">
    <source>
        <dbReference type="ARBA" id="ARBA00022598"/>
    </source>
</evidence>
<dbReference type="SUPFAM" id="SSF55205">
    <property type="entry name" value="EPT/RTPC-like"/>
    <property type="match status" value="1"/>
</dbReference>
<feature type="active site" description="Tele-AMP-histidine intermediate" evidence="5">
    <location>
        <position position="307"/>
    </location>
</feature>
<dbReference type="Proteomes" id="UP001596388">
    <property type="component" value="Unassembled WGS sequence"/>
</dbReference>
<dbReference type="InterPro" id="IPR013791">
    <property type="entry name" value="RNA3'-term_phos_cycl_insert"/>
</dbReference>
<keyword evidence="5" id="KW-0067">ATP-binding</keyword>
<dbReference type="SUPFAM" id="SSF52913">
    <property type="entry name" value="RNA 3'-terminal phosphate cyclase, RPTC, insert domain"/>
    <property type="match status" value="1"/>
</dbReference>
<gene>
    <name evidence="5 9" type="primary">rtcA</name>
    <name evidence="9" type="ORF">ACFQKD_00470</name>
</gene>
<evidence type="ECO:0000313" key="9">
    <source>
        <dbReference type="EMBL" id="MFC7095764.1"/>
    </source>
</evidence>
<dbReference type="InterPro" id="IPR037136">
    <property type="entry name" value="RNA3'_phos_cyclase_dom_sf"/>
</dbReference>
<feature type="binding site" evidence="5">
    <location>
        <begin position="283"/>
        <end position="287"/>
    </location>
    <ligand>
        <name>ATP</name>
        <dbReference type="ChEBI" id="CHEBI:30616"/>
    </ligand>
</feature>
<dbReference type="GO" id="GO:0005737">
    <property type="term" value="C:cytoplasm"/>
    <property type="evidence" value="ECO:0007669"/>
    <property type="project" value="UniProtKB-SubCell"/>
</dbReference>
<comment type="catalytic activity">
    <reaction evidence="5">
        <text>a 3'-end 3'-phospho-ribonucleotide-RNA + ATP = a 3'-end 2',3'-cyclophospho-ribonucleotide-RNA + AMP + diphosphate</text>
        <dbReference type="Rhea" id="RHEA:23976"/>
        <dbReference type="Rhea" id="RHEA-COMP:10463"/>
        <dbReference type="Rhea" id="RHEA-COMP:10464"/>
        <dbReference type="ChEBI" id="CHEBI:30616"/>
        <dbReference type="ChEBI" id="CHEBI:33019"/>
        <dbReference type="ChEBI" id="CHEBI:83062"/>
        <dbReference type="ChEBI" id="CHEBI:83064"/>
        <dbReference type="ChEBI" id="CHEBI:456215"/>
        <dbReference type="EC" id="6.5.1.4"/>
    </reaction>
</comment>
<keyword evidence="3 5" id="KW-0436">Ligase</keyword>
<reference evidence="9 10" key="1">
    <citation type="journal article" date="2019" name="Int. J. Syst. Evol. Microbiol.">
        <title>The Global Catalogue of Microorganisms (GCM) 10K type strain sequencing project: providing services to taxonomists for standard genome sequencing and annotation.</title>
        <authorList>
            <consortium name="The Broad Institute Genomics Platform"/>
            <consortium name="The Broad Institute Genome Sequencing Center for Infectious Disease"/>
            <person name="Wu L."/>
            <person name="Ma J."/>
        </authorList>
    </citation>
    <scope>NUCLEOTIDE SEQUENCE [LARGE SCALE GENOMIC DNA]</scope>
    <source>
        <strain evidence="9 10">DT55</strain>
    </source>
</reference>
<dbReference type="EMBL" id="JBHTAG010000001">
    <property type="protein sequence ID" value="MFC7095764.1"/>
    <property type="molecule type" value="Genomic_DNA"/>
</dbReference>
<evidence type="ECO:0000313" key="10">
    <source>
        <dbReference type="Proteomes" id="UP001596388"/>
    </source>
</evidence>
<comment type="subcellular location">
    <subcellularLocation>
        <location evidence="5">Cytoplasm</location>
    </subcellularLocation>
</comment>
<dbReference type="PIRSF" id="PIRSF005378">
    <property type="entry name" value="RNA3'_term_phos_cycl_euk"/>
    <property type="match status" value="1"/>
</dbReference>
<dbReference type="HAMAP" id="MF_00200">
    <property type="entry name" value="RTC"/>
    <property type="match status" value="1"/>
</dbReference>
<dbReference type="InterPro" id="IPR000228">
    <property type="entry name" value="RNA3'_term_phos_cyc"/>
</dbReference>
<dbReference type="InterPro" id="IPR013792">
    <property type="entry name" value="RNA3'P_cycl/enolpyr_Trfase_a/b"/>
</dbReference>
<evidence type="ECO:0000259" key="8">
    <source>
        <dbReference type="Pfam" id="PF05189"/>
    </source>
</evidence>
<dbReference type="Gene3D" id="3.65.10.20">
    <property type="entry name" value="RNA 3'-terminal phosphate cyclase domain"/>
    <property type="match status" value="1"/>
</dbReference>
<dbReference type="InterPro" id="IPR017770">
    <property type="entry name" value="RNA3'_term_phos_cyc_type_1"/>
</dbReference>
<evidence type="ECO:0000256" key="4">
    <source>
        <dbReference type="ARBA" id="ARBA00022741"/>
    </source>
</evidence>
<dbReference type="NCBIfam" id="NF003246">
    <property type="entry name" value="PRK04204.1-2"/>
    <property type="match status" value="1"/>
</dbReference>
<dbReference type="GO" id="GO:0005524">
    <property type="term" value="F:ATP binding"/>
    <property type="evidence" value="ECO:0007669"/>
    <property type="project" value="UniProtKB-KW"/>
</dbReference>
<feature type="binding site" evidence="5">
    <location>
        <position position="98"/>
    </location>
    <ligand>
        <name>ATP</name>
        <dbReference type="ChEBI" id="CHEBI:30616"/>
    </ligand>
</feature>
<keyword evidence="4 5" id="KW-0547">Nucleotide-binding</keyword>
<dbReference type="PANTHER" id="PTHR11096">
    <property type="entry name" value="RNA 3' TERMINAL PHOSPHATE CYCLASE"/>
    <property type="match status" value="1"/>
</dbReference>
<proteinExistence type="inferred from homology"/>
<evidence type="ECO:0000259" key="7">
    <source>
        <dbReference type="Pfam" id="PF01137"/>
    </source>
</evidence>
<dbReference type="GO" id="GO:0003963">
    <property type="term" value="F:RNA-3'-phosphate cyclase activity"/>
    <property type="evidence" value="ECO:0007669"/>
    <property type="project" value="UniProtKB-UniRule"/>
</dbReference>
<evidence type="ECO:0000256" key="6">
    <source>
        <dbReference type="NCBIfam" id="TIGR03399"/>
    </source>
</evidence>
<dbReference type="Pfam" id="PF01137">
    <property type="entry name" value="RTC"/>
    <property type="match status" value="1"/>
</dbReference>
<dbReference type="PANTHER" id="PTHR11096:SF0">
    <property type="entry name" value="RNA 3'-TERMINAL PHOSPHATE CYCLASE"/>
    <property type="match status" value="1"/>
</dbReference>
<sequence length="342" mass="36568">MITIDGRDGGGQVLRTALSLSVILERPFRIEHIRGNRPTPGLKPQHLTAVEVVTELCDGTVSGAELESDTLRFEPGDARETPLDAAIGTAGSIPLLFDTVLPIGAFSAVPLRVTATGGTDVKWSPTVAYQQLVKLPLLATWGVEADVEVKRTGFYPAGDGKAVLQTRPSSVSPLTLEHRGAIDRVDIYSKATESLRDARVAQRQADRARAQLTEAGLRTTTGAVEYVRSRSTGSSLLLRVGTRDAVAGFSALGERGRSSEQVADDAVEQVFEFRDATAPVDRFMADQLMLFLALAGGRVRIPAVTDHVRTNRAVLEAFGSDVHLDSRDDGTHVLSAAAHPAL</sequence>
<organism evidence="9 10">
    <name type="scientific">Halobaculum marinum</name>
    <dbReference type="NCBI Taxonomy" id="3031996"/>
    <lineage>
        <taxon>Archaea</taxon>
        <taxon>Methanobacteriati</taxon>
        <taxon>Methanobacteriota</taxon>
        <taxon>Stenosarchaea group</taxon>
        <taxon>Halobacteria</taxon>
        <taxon>Halobacteriales</taxon>
        <taxon>Haloferacaceae</taxon>
        <taxon>Halobaculum</taxon>
    </lineage>
</organism>
<feature type="domain" description="RNA 3'-terminal phosphate cyclase" evidence="7">
    <location>
        <begin position="9"/>
        <end position="318"/>
    </location>
</feature>
<evidence type="ECO:0000256" key="1">
    <source>
        <dbReference type="ARBA" id="ARBA00009206"/>
    </source>
</evidence>
<dbReference type="GeneID" id="79271976"/>
<evidence type="ECO:0000256" key="5">
    <source>
        <dbReference type="HAMAP-Rule" id="MF_00200"/>
    </source>
</evidence>
<dbReference type="NCBIfam" id="TIGR03399">
    <property type="entry name" value="RNA_3prim_cycl"/>
    <property type="match status" value="1"/>
</dbReference>
<comment type="caution">
    <text evidence="9">The sequence shown here is derived from an EMBL/GenBank/DDBJ whole genome shotgun (WGS) entry which is preliminary data.</text>
</comment>
<comment type="function">
    <text evidence="5">Catalyzes the conversion of 3'-phosphate to a 2',3'-cyclic phosphodiester at the end of RNA. The mechanism of action of the enzyme occurs in 3 steps: (A) adenylation of the enzyme by ATP; (B) transfer of adenylate to an RNA-N3'P to produce RNA-N3'PP5'A; (C) and attack of the adjacent 2'-hydroxyl on the 3'-phosphorus in the diester linkage to produce the cyclic end product. The biological role of this enzyme is unknown but it is likely to function in some aspects of cellular RNA processing.</text>
</comment>
<dbReference type="RefSeq" id="WP_276239743.1">
    <property type="nucleotide sequence ID" value="NZ_CP119991.1"/>
</dbReference>
<keyword evidence="5" id="KW-0963">Cytoplasm</keyword>
<keyword evidence="10" id="KW-1185">Reference proteome</keyword>
<dbReference type="Pfam" id="PF05189">
    <property type="entry name" value="RTC_insert"/>
    <property type="match status" value="1"/>
</dbReference>
<dbReference type="Gene3D" id="3.30.360.20">
    <property type="entry name" value="RNA 3'-terminal phosphate cyclase, insert domain"/>
    <property type="match status" value="1"/>
</dbReference>
<comment type="similarity">
    <text evidence="1 5">Belongs to the RNA 3'-terminal cyclase family. Type 1 subfamily.</text>
</comment>
<protein>
    <recommendedName>
        <fullName evidence="2 5">RNA 3'-terminal phosphate cyclase</fullName>
        <shortName evidence="5">RNA cyclase</shortName>
        <shortName evidence="5">RNA-3'-phosphate cyclase</shortName>
        <ecNumber evidence="5 6">6.5.1.4</ecNumber>
    </recommendedName>
</protein>
<name>A0ABD5WW15_9EURY</name>
<dbReference type="EC" id="6.5.1.4" evidence="5 6"/>
<accession>A0ABD5WW15</accession>
<feature type="domain" description="RNA 3'-terminal phosphate cyclase insert" evidence="8">
    <location>
        <begin position="178"/>
        <end position="272"/>
    </location>
</feature>
<dbReference type="AlphaFoldDB" id="A0ABD5WW15"/>
<evidence type="ECO:0000256" key="2">
    <source>
        <dbReference type="ARBA" id="ARBA00021428"/>
    </source>
</evidence>
<dbReference type="InterPro" id="IPR023797">
    <property type="entry name" value="RNA3'_phos_cyclase_dom"/>
</dbReference>
<dbReference type="InterPro" id="IPR036553">
    <property type="entry name" value="RPTC_insert"/>
</dbReference>